<evidence type="ECO:0000256" key="1">
    <source>
        <dbReference type="SAM" id="MobiDB-lite"/>
    </source>
</evidence>
<name>A0A0N4U1Q7_DRAME</name>
<dbReference type="EMBL" id="UYYG01001151">
    <property type="protein sequence ID" value="VDN54941.1"/>
    <property type="molecule type" value="Genomic_DNA"/>
</dbReference>
<evidence type="ECO:0000313" key="2">
    <source>
        <dbReference type="EMBL" id="VDN54941.1"/>
    </source>
</evidence>
<feature type="compositionally biased region" description="Polar residues" evidence="1">
    <location>
        <begin position="30"/>
        <end position="45"/>
    </location>
</feature>
<reference evidence="2 4" key="2">
    <citation type="submission" date="2018-11" db="EMBL/GenBank/DDBJ databases">
        <authorList>
            <consortium name="Pathogen Informatics"/>
        </authorList>
    </citation>
    <scope>NUCLEOTIDE SEQUENCE [LARGE SCALE GENOMIC DNA]</scope>
</reference>
<feature type="region of interest" description="Disordered" evidence="1">
    <location>
        <begin position="203"/>
        <end position="229"/>
    </location>
</feature>
<gene>
    <name evidence="2" type="ORF">DME_LOCUS4914</name>
</gene>
<dbReference type="Proteomes" id="UP000038040">
    <property type="component" value="Unplaced"/>
</dbReference>
<keyword evidence="4" id="KW-1185">Reference proteome</keyword>
<organism evidence="3 5">
    <name type="scientific">Dracunculus medinensis</name>
    <name type="common">Guinea worm</name>
    <dbReference type="NCBI Taxonomy" id="318479"/>
    <lineage>
        <taxon>Eukaryota</taxon>
        <taxon>Metazoa</taxon>
        <taxon>Ecdysozoa</taxon>
        <taxon>Nematoda</taxon>
        <taxon>Chromadorea</taxon>
        <taxon>Rhabditida</taxon>
        <taxon>Spirurina</taxon>
        <taxon>Dracunculoidea</taxon>
        <taxon>Dracunculidae</taxon>
        <taxon>Dracunculus</taxon>
    </lineage>
</organism>
<evidence type="ECO:0000313" key="4">
    <source>
        <dbReference type="Proteomes" id="UP000274756"/>
    </source>
</evidence>
<sequence>MNYVFRNTTAFSRAVDWLCCGTRQQQSDELVGQQRRNIGTSSNSVNDRRGSTGESSGGGCLTSRCFKRNASAATSNTSATNRHISSCGTQFTNVGGGGIGSGGPYTVVTYQQNRRKISPISSNAPGISHKVITTINDDSVIYHGVADKTNINNDKKKFHLASFDSLSDLDIESRKQSAALDEYNNNNNHTLFHQLLEFRKNIPSKSTRKGEVGEEQRRGKEEKKTESIASNNISMNYKKEERNEKKTLPSFTSFLSMNNERIRTGKGKGEGKRREQAIQTCLLQSAVLLVTLNNSV</sequence>
<evidence type="ECO:0000313" key="5">
    <source>
        <dbReference type="WBParaSite" id="DME_0000055401-mRNA-1"/>
    </source>
</evidence>
<dbReference type="OrthoDB" id="5854375at2759"/>
<dbReference type="AlphaFoldDB" id="A0A0N4U1Q7"/>
<accession>A0A0N4U1Q7</accession>
<reference evidence="5" key="1">
    <citation type="submission" date="2017-02" db="UniProtKB">
        <authorList>
            <consortium name="WormBaseParasite"/>
        </authorList>
    </citation>
    <scope>IDENTIFICATION</scope>
</reference>
<feature type="region of interest" description="Disordered" evidence="1">
    <location>
        <begin position="30"/>
        <end position="58"/>
    </location>
</feature>
<dbReference type="Proteomes" id="UP000274756">
    <property type="component" value="Unassembled WGS sequence"/>
</dbReference>
<protein>
    <submittedName>
        <fullName evidence="2 5">Uncharacterized protein</fullName>
    </submittedName>
</protein>
<evidence type="ECO:0000313" key="3">
    <source>
        <dbReference type="Proteomes" id="UP000038040"/>
    </source>
</evidence>
<proteinExistence type="predicted"/>
<feature type="compositionally biased region" description="Basic and acidic residues" evidence="1">
    <location>
        <begin position="208"/>
        <end position="226"/>
    </location>
</feature>
<dbReference type="WBParaSite" id="DME_0000055401-mRNA-1">
    <property type="protein sequence ID" value="DME_0000055401-mRNA-1"/>
    <property type="gene ID" value="DME_0000055401"/>
</dbReference>